<accession>A0A8X7CI97</accession>
<sequence>MKPPDLHGSFNVLPKEAFQSAGRMGYQEKPVFYGKSKYTAPPKHAVALQMANASATPVKKSQCERSQIICLAALRCSVQNFARLHASDK</sequence>
<dbReference type="AlphaFoldDB" id="A0A8X7CI97"/>
<proteinExistence type="predicted"/>
<organism evidence="1 2">
    <name type="scientific">Trichonephila inaurata madagascariensis</name>
    <dbReference type="NCBI Taxonomy" id="2747483"/>
    <lineage>
        <taxon>Eukaryota</taxon>
        <taxon>Metazoa</taxon>
        <taxon>Ecdysozoa</taxon>
        <taxon>Arthropoda</taxon>
        <taxon>Chelicerata</taxon>
        <taxon>Arachnida</taxon>
        <taxon>Araneae</taxon>
        <taxon>Araneomorphae</taxon>
        <taxon>Entelegynae</taxon>
        <taxon>Araneoidea</taxon>
        <taxon>Nephilidae</taxon>
        <taxon>Trichonephila</taxon>
        <taxon>Trichonephila inaurata</taxon>
    </lineage>
</organism>
<gene>
    <name evidence="1" type="ORF">TNIN_368451</name>
</gene>
<dbReference type="EMBL" id="BMAV01016154">
    <property type="protein sequence ID" value="GFY66635.1"/>
    <property type="molecule type" value="Genomic_DNA"/>
</dbReference>
<protein>
    <submittedName>
        <fullName evidence="1">Uncharacterized protein</fullName>
    </submittedName>
</protein>
<evidence type="ECO:0000313" key="1">
    <source>
        <dbReference type="EMBL" id="GFY66635.1"/>
    </source>
</evidence>
<comment type="caution">
    <text evidence="1">The sequence shown here is derived from an EMBL/GenBank/DDBJ whole genome shotgun (WGS) entry which is preliminary data.</text>
</comment>
<dbReference type="Proteomes" id="UP000886998">
    <property type="component" value="Unassembled WGS sequence"/>
</dbReference>
<reference evidence="1" key="1">
    <citation type="submission" date="2020-08" db="EMBL/GenBank/DDBJ databases">
        <title>Multicomponent nature underlies the extraordinary mechanical properties of spider dragline silk.</title>
        <authorList>
            <person name="Kono N."/>
            <person name="Nakamura H."/>
            <person name="Mori M."/>
            <person name="Yoshida Y."/>
            <person name="Ohtoshi R."/>
            <person name="Malay A.D."/>
            <person name="Moran D.A.P."/>
            <person name="Tomita M."/>
            <person name="Numata K."/>
            <person name="Arakawa K."/>
        </authorList>
    </citation>
    <scope>NUCLEOTIDE SEQUENCE</scope>
</reference>
<evidence type="ECO:0000313" key="2">
    <source>
        <dbReference type="Proteomes" id="UP000886998"/>
    </source>
</evidence>
<name>A0A8X7CI97_9ARAC</name>
<keyword evidence="2" id="KW-1185">Reference proteome</keyword>